<comment type="caution">
    <text evidence="1">The sequence shown here is derived from an EMBL/GenBank/DDBJ whole genome shotgun (WGS) entry which is preliminary data.</text>
</comment>
<gene>
    <name evidence="1" type="ORF">PIB30_012279</name>
</gene>
<evidence type="ECO:0000313" key="1">
    <source>
        <dbReference type="EMBL" id="MED6192679.1"/>
    </source>
</evidence>
<protein>
    <recommendedName>
        <fullName evidence="3">RNase H type-1 domain-containing protein</fullName>
    </recommendedName>
</protein>
<accession>A0ABU6X3H0</accession>
<evidence type="ECO:0008006" key="3">
    <source>
        <dbReference type="Google" id="ProtNLM"/>
    </source>
</evidence>
<sequence>MFVVGGYYTNEEGKIIVMMGEEISSSSLGEAYLEGLMISIQFLIEELNDNCGDTRIISNRRDMVNWVNGCEGTGWDNRFLRSKVWSRRWLFEGIQMAYKQDKEFTGKKEWENLAKANGNRWTQWNGNA</sequence>
<organism evidence="1 2">
    <name type="scientific">Stylosanthes scabra</name>
    <dbReference type="NCBI Taxonomy" id="79078"/>
    <lineage>
        <taxon>Eukaryota</taxon>
        <taxon>Viridiplantae</taxon>
        <taxon>Streptophyta</taxon>
        <taxon>Embryophyta</taxon>
        <taxon>Tracheophyta</taxon>
        <taxon>Spermatophyta</taxon>
        <taxon>Magnoliopsida</taxon>
        <taxon>eudicotyledons</taxon>
        <taxon>Gunneridae</taxon>
        <taxon>Pentapetalae</taxon>
        <taxon>rosids</taxon>
        <taxon>fabids</taxon>
        <taxon>Fabales</taxon>
        <taxon>Fabaceae</taxon>
        <taxon>Papilionoideae</taxon>
        <taxon>50 kb inversion clade</taxon>
        <taxon>dalbergioids sensu lato</taxon>
        <taxon>Dalbergieae</taxon>
        <taxon>Pterocarpus clade</taxon>
        <taxon>Stylosanthes</taxon>
    </lineage>
</organism>
<reference evidence="1 2" key="1">
    <citation type="journal article" date="2023" name="Plants (Basel)">
        <title>Bridging the Gap: Combining Genomics and Transcriptomics Approaches to Understand Stylosanthes scabra, an Orphan Legume from the Brazilian Caatinga.</title>
        <authorList>
            <person name="Ferreira-Neto J.R.C."/>
            <person name="da Silva M.D."/>
            <person name="Binneck E."/>
            <person name="de Melo N.F."/>
            <person name="da Silva R.H."/>
            <person name="de Melo A.L.T.M."/>
            <person name="Pandolfi V."/>
            <person name="Bustamante F.O."/>
            <person name="Brasileiro-Vidal A.C."/>
            <person name="Benko-Iseppon A.M."/>
        </authorList>
    </citation>
    <scope>NUCLEOTIDE SEQUENCE [LARGE SCALE GENOMIC DNA]</scope>
    <source>
        <tissue evidence="1">Leaves</tissue>
    </source>
</reference>
<dbReference type="Proteomes" id="UP001341840">
    <property type="component" value="Unassembled WGS sequence"/>
</dbReference>
<evidence type="ECO:0000313" key="2">
    <source>
        <dbReference type="Proteomes" id="UP001341840"/>
    </source>
</evidence>
<proteinExistence type="predicted"/>
<dbReference type="EMBL" id="JASCZI010211479">
    <property type="protein sequence ID" value="MED6192679.1"/>
    <property type="molecule type" value="Genomic_DNA"/>
</dbReference>
<name>A0ABU6X3H0_9FABA</name>
<keyword evidence="2" id="KW-1185">Reference proteome</keyword>